<evidence type="ECO:0000256" key="5">
    <source>
        <dbReference type="SAM" id="Phobius"/>
    </source>
</evidence>
<feature type="transmembrane region" description="Helical" evidence="5">
    <location>
        <begin position="100"/>
        <end position="125"/>
    </location>
</feature>
<dbReference type="InterPro" id="IPR050307">
    <property type="entry name" value="Sterol_Desaturase_Related"/>
</dbReference>
<evidence type="ECO:0000313" key="7">
    <source>
        <dbReference type="EMBL" id="VEN52283.1"/>
    </source>
</evidence>
<feature type="transmembrane region" description="Helical" evidence="5">
    <location>
        <begin position="186"/>
        <end position="204"/>
    </location>
</feature>
<reference evidence="7 8" key="1">
    <citation type="submission" date="2019-01" db="EMBL/GenBank/DDBJ databases">
        <authorList>
            <person name="Sayadi A."/>
        </authorList>
    </citation>
    <scope>NUCLEOTIDE SEQUENCE [LARGE SCALE GENOMIC DNA]</scope>
</reference>
<evidence type="ECO:0000256" key="4">
    <source>
        <dbReference type="ARBA" id="ARBA00023136"/>
    </source>
</evidence>
<comment type="subcellular location">
    <subcellularLocation>
        <location evidence="1">Membrane</location>
    </subcellularLocation>
</comment>
<evidence type="ECO:0000259" key="6">
    <source>
        <dbReference type="Pfam" id="PF04116"/>
    </source>
</evidence>
<dbReference type="AlphaFoldDB" id="A0A653CYW6"/>
<dbReference type="GO" id="GO:0016491">
    <property type="term" value="F:oxidoreductase activity"/>
    <property type="evidence" value="ECO:0007669"/>
    <property type="project" value="InterPro"/>
</dbReference>
<dbReference type="InterPro" id="IPR006694">
    <property type="entry name" value="Fatty_acid_hydroxylase"/>
</dbReference>
<keyword evidence="8" id="KW-1185">Reference proteome</keyword>
<sequence>MGSGSPQNGNGGVRFDPMAVTWTEKYDAKISKVWNKLPDTLGKCIATIATFMVGISINGDWLGIMVHMAKQLGYFNSTSPATSFRWTDLSLESFRMKNLFYFWFTSCLISYVLYFGIGGFIHWYYYVRQRDRASEWKCQPNKWLSPDLERHEILLGSCTLFCNASVSAIVSCYLANGGYSRVYYDVSEYGWPWLVFSTIVFFIYQDYATYWLHRIYHLPFLYKHFHKLHHKYKHPTAFSVTAIHPVESIHIQSTLIAPLFFFPMHWAAFYTVAMYVYYHGIIDHSGVNFKAYWWQPWQPDAIFHDNHHQYFHVNFSFNIVWWDRLHGTYRRKDRVYREDIYYGQGKSLAEVTAKEIKEDLEERRSENPLAYRQNKLEFQLTEQEVANIQSNATRSGRTLSD</sequence>
<evidence type="ECO:0000256" key="1">
    <source>
        <dbReference type="ARBA" id="ARBA00004370"/>
    </source>
</evidence>
<keyword evidence="3 5" id="KW-1133">Transmembrane helix</keyword>
<dbReference type="GO" id="GO:0008610">
    <property type="term" value="P:lipid biosynthetic process"/>
    <property type="evidence" value="ECO:0007669"/>
    <property type="project" value="InterPro"/>
</dbReference>
<keyword evidence="4 5" id="KW-0472">Membrane</keyword>
<accession>A0A653CYW6</accession>
<name>A0A653CYW6_CALMS</name>
<dbReference type="GO" id="GO:0016020">
    <property type="term" value="C:membrane"/>
    <property type="evidence" value="ECO:0007669"/>
    <property type="project" value="UniProtKB-SubCell"/>
</dbReference>
<gene>
    <name evidence="7" type="ORF">CALMAC_LOCUS12473</name>
</gene>
<feature type="transmembrane region" description="Helical" evidence="5">
    <location>
        <begin position="255"/>
        <end position="278"/>
    </location>
</feature>
<evidence type="ECO:0000256" key="3">
    <source>
        <dbReference type="ARBA" id="ARBA00022989"/>
    </source>
</evidence>
<dbReference type="PANTHER" id="PTHR11863">
    <property type="entry name" value="STEROL DESATURASE"/>
    <property type="match status" value="1"/>
</dbReference>
<evidence type="ECO:0000256" key="2">
    <source>
        <dbReference type="ARBA" id="ARBA00022692"/>
    </source>
</evidence>
<dbReference type="Pfam" id="PF04116">
    <property type="entry name" value="FA_hydroxylase"/>
    <property type="match status" value="1"/>
</dbReference>
<organism evidence="7 8">
    <name type="scientific">Callosobruchus maculatus</name>
    <name type="common">Southern cowpea weevil</name>
    <name type="synonym">Pulse bruchid</name>
    <dbReference type="NCBI Taxonomy" id="64391"/>
    <lineage>
        <taxon>Eukaryota</taxon>
        <taxon>Metazoa</taxon>
        <taxon>Ecdysozoa</taxon>
        <taxon>Arthropoda</taxon>
        <taxon>Hexapoda</taxon>
        <taxon>Insecta</taxon>
        <taxon>Pterygota</taxon>
        <taxon>Neoptera</taxon>
        <taxon>Endopterygota</taxon>
        <taxon>Coleoptera</taxon>
        <taxon>Polyphaga</taxon>
        <taxon>Cucujiformia</taxon>
        <taxon>Chrysomeloidea</taxon>
        <taxon>Chrysomelidae</taxon>
        <taxon>Bruchinae</taxon>
        <taxon>Bruchini</taxon>
        <taxon>Callosobruchus</taxon>
    </lineage>
</organism>
<feature type="transmembrane region" description="Helical" evidence="5">
    <location>
        <begin position="153"/>
        <end position="174"/>
    </location>
</feature>
<keyword evidence="2 5" id="KW-0812">Transmembrane</keyword>
<dbReference type="EMBL" id="CAACVG010009162">
    <property type="protein sequence ID" value="VEN52283.1"/>
    <property type="molecule type" value="Genomic_DNA"/>
</dbReference>
<dbReference type="GO" id="GO:0005506">
    <property type="term" value="F:iron ion binding"/>
    <property type="evidence" value="ECO:0007669"/>
    <property type="project" value="InterPro"/>
</dbReference>
<evidence type="ECO:0000313" key="8">
    <source>
        <dbReference type="Proteomes" id="UP000410492"/>
    </source>
</evidence>
<dbReference type="OrthoDB" id="408954at2759"/>
<dbReference type="Proteomes" id="UP000410492">
    <property type="component" value="Unassembled WGS sequence"/>
</dbReference>
<protein>
    <recommendedName>
        <fullName evidence="6">Fatty acid hydroxylase domain-containing protein</fullName>
    </recommendedName>
</protein>
<proteinExistence type="predicted"/>
<feature type="domain" description="Fatty acid hydroxylase" evidence="6">
    <location>
        <begin position="199"/>
        <end position="328"/>
    </location>
</feature>